<dbReference type="InterPro" id="IPR040636">
    <property type="entry name" value="PatG_C"/>
</dbReference>
<dbReference type="PROSITE" id="PS00138">
    <property type="entry name" value="SUBTILASE_SER"/>
    <property type="match status" value="1"/>
</dbReference>
<feature type="domain" description="PatG C-terminal" evidence="9">
    <location>
        <begin position="617"/>
        <end position="724"/>
    </location>
</feature>
<dbReference type="PANTHER" id="PTHR43399:SF4">
    <property type="entry name" value="CELL WALL-ASSOCIATED PROTEASE"/>
    <property type="match status" value="1"/>
</dbReference>
<dbReference type="InterPro" id="IPR040483">
    <property type="entry name" value="PatG_dom"/>
</dbReference>
<dbReference type="Proteomes" id="UP001058872">
    <property type="component" value="Chromosome"/>
</dbReference>
<evidence type="ECO:0000256" key="5">
    <source>
        <dbReference type="PROSITE-ProRule" id="PRU01240"/>
    </source>
</evidence>
<dbReference type="GO" id="GO:0004252">
    <property type="term" value="F:serine-type endopeptidase activity"/>
    <property type="evidence" value="ECO:0007669"/>
    <property type="project" value="InterPro"/>
</dbReference>
<evidence type="ECO:0000313" key="11">
    <source>
        <dbReference type="Proteomes" id="UP001058872"/>
    </source>
</evidence>
<dbReference type="GO" id="GO:0006508">
    <property type="term" value="P:proteolysis"/>
    <property type="evidence" value="ECO:0007669"/>
    <property type="project" value="UniProtKB-KW"/>
</dbReference>
<keyword evidence="4" id="KW-0720">Serine protease</keyword>
<evidence type="ECO:0000256" key="6">
    <source>
        <dbReference type="SAM" id="MobiDB-lite"/>
    </source>
</evidence>
<proteinExistence type="inferred from homology"/>
<evidence type="ECO:0000313" key="10">
    <source>
        <dbReference type="EMBL" id="UUO69091.1"/>
    </source>
</evidence>
<dbReference type="AlphaFoldDB" id="A0AAE9SXH9"/>
<evidence type="ECO:0000256" key="1">
    <source>
        <dbReference type="ARBA" id="ARBA00011073"/>
    </source>
</evidence>
<keyword evidence="3" id="KW-0378">Hydrolase</keyword>
<comment type="caution">
    <text evidence="5">Lacks conserved residue(s) required for the propagation of feature annotation.</text>
</comment>
<evidence type="ECO:0000256" key="2">
    <source>
        <dbReference type="ARBA" id="ARBA00022670"/>
    </source>
</evidence>
<dbReference type="InterPro" id="IPR034056">
    <property type="entry name" value="Pep_S8_PatG/PatA-like"/>
</dbReference>
<gene>
    <name evidence="10" type="ORF">DCM83_30320</name>
</gene>
<evidence type="ECO:0000256" key="3">
    <source>
        <dbReference type="ARBA" id="ARBA00022801"/>
    </source>
</evidence>
<dbReference type="Pfam" id="PF18065">
    <property type="entry name" value="PatG_C"/>
    <property type="match status" value="1"/>
</dbReference>
<protein>
    <recommendedName>
        <fullName evidence="12">PatA/PatG family cyanobactin maturation protease</fullName>
    </recommendedName>
</protein>
<dbReference type="EMBL" id="CP028989">
    <property type="protein sequence ID" value="UUO69091.1"/>
    <property type="molecule type" value="Genomic_DNA"/>
</dbReference>
<reference evidence="10" key="1">
    <citation type="submission" date="2018-04" db="EMBL/GenBank/DDBJ databases">
        <title>Genomes of Endosymbiotic and Endophytic Bradyrhizobium Publication status.</title>
        <authorList>
            <person name="Guha S."/>
            <person name="Jorrin B."/>
            <person name="Sarkar M."/>
            <person name="Poole P.S."/>
            <person name="DasGupta M."/>
        </authorList>
    </citation>
    <scope>NUCLEOTIDE SEQUENCE</scope>
    <source>
        <strain evidence="10">WBOS16</strain>
    </source>
</reference>
<organism evidence="10 11">
    <name type="scientific">Bradyrhizobium betae</name>
    <dbReference type="NCBI Taxonomy" id="244734"/>
    <lineage>
        <taxon>Bacteria</taxon>
        <taxon>Pseudomonadati</taxon>
        <taxon>Pseudomonadota</taxon>
        <taxon>Alphaproteobacteria</taxon>
        <taxon>Hyphomicrobiales</taxon>
        <taxon>Nitrobacteraceae</taxon>
        <taxon>Bradyrhizobium</taxon>
    </lineage>
</organism>
<dbReference type="Gene3D" id="3.40.50.200">
    <property type="entry name" value="Peptidase S8/S53 domain"/>
    <property type="match status" value="1"/>
</dbReference>
<dbReference type="InterPro" id="IPR051048">
    <property type="entry name" value="Peptidase_S8/S53_subtilisin"/>
</dbReference>
<name>A0AAE9SXH9_9BRAD</name>
<evidence type="ECO:0000259" key="7">
    <source>
        <dbReference type="Pfam" id="PF00082"/>
    </source>
</evidence>
<dbReference type="InterPro" id="IPR000209">
    <property type="entry name" value="Peptidase_S8/S53_dom"/>
</dbReference>
<dbReference type="RefSeq" id="WP_257175941.1">
    <property type="nucleotide sequence ID" value="NZ_CP028989.1"/>
</dbReference>
<dbReference type="SUPFAM" id="SSF52743">
    <property type="entry name" value="Subtilisin-like"/>
    <property type="match status" value="1"/>
</dbReference>
<dbReference type="InterPro" id="IPR023828">
    <property type="entry name" value="Peptidase_S8_Ser-AS"/>
</dbReference>
<dbReference type="InterPro" id="IPR015500">
    <property type="entry name" value="Peptidase_S8_subtilisin-rel"/>
</dbReference>
<dbReference type="InterPro" id="IPR036852">
    <property type="entry name" value="Peptidase_S8/S53_dom_sf"/>
</dbReference>
<dbReference type="PANTHER" id="PTHR43399">
    <property type="entry name" value="SUBTILISIN-RELATED"/>
    <property type="match status" value="1"/>
</dbReference>
<evidence type="ECO:0008006" key="12">
    <source>
        <dbReference type="Google" id="ProtNLM"/>
    </source>
</evidence>
<dbReference type="Pfam" id="PF00082">
    <property type="entry name" value="Peptidase_S8"/>
    <property type="match status" value="1"/>
</dbReference>
<dbReference type="Pfam" id="PF18047">
    <property type="entry name" value="PatG_D"/>
    <property type="match status" value="1"/>
</dbReference>
<evidence type="ECO:0000259" key="9">
    <source>
        <dbReference type="Pfam" id="PF18065"/>
    </source>
</evidence>
<feature type="domain" description="PatG" evidence="8">
    <location>
        <begin position="453"/>
        <end position="563"/>
    </location>
</feature>
<keyword evidence="2" id="KW-0645">Protease</keyword>
<sequence length="732" mass="78414">MSLDSSRLLNAPSVRAADLHGRFVDGPSTARGVTASNLIVDAGAVTMPHDLDARIPGLGELRKRTLGDPRVTIVVLDGYPDLTLSSLRSDQISMLLPYWHEGASPITAEQHALFREIANSDLPDKQKEERLLTEFSPDILLRILGDRHATHITSVIAGRPGTPAPGIAPACRVIVVPMNQVGEAGEFISPLNLARAFDLAHDWGADVIHCAACVPTQTDSPHDLLARAVRRCLDDNILIVAPAGNNAGDCRCFPAALPGTLAVGALKDDGKPFKFSNWGGNYSADGIMAPGENILGAQPGTEEPIREMGTSVAAPIVTGIAALLMSQQLQAGQQIDAAAIRAALLDTARLCDPAVIDEPERCLRGVLDLPAAFEALFTSRGGIGASGRDDRLLVGVGPVPQTGVMTSAASSSVEETLSPSALPPTVADSAASAPASVGATGGVEQSTAHSGLVYALGSLAYDFGSEIGRQEFEQYMGREAGRAGPDRPTPHEVQHLIEYLDRRRTERDCLIWTLVIGGSPVYGLVPEGPYADTIYETFLQLLAGQSLTPDQSDFIERISIPGRRTGEMIRLQSKAEVPIVAVTDLRGIYGWKINELVDDAVNRIHGAEATPARAFLHHAVTDFLNRVYFELHNLGQMSRDRAMNFAATNVFQAASGFAAAVDEGRVLDTIVVTKSPVCRMHSDCWELSLTFFDPDDEGRAAKMFQFTIDVSEMMPVTVGNVKSWFKRRGFGH</sequence>
<feature type="compositionally biased region" description="Polar residues" evidence="6">
    <location>
        <begin position="406"/>
        <end position="419"/>
    </location>
</feature>
<dbReference type="CDD" id="cd07476">
    <property type="entry name" value="Peptidases_S8_thiazoline_oxidase_subtilisin-like_protease"/>
    <property type="match status" value="1"/>
</dbReference>
<dbReference type="PRINTS" id="PR00723">
    <property type="entry name" value="SUBTILISIN"/>
</dbReference>
<feature type="region of interest" description="Disordered" evidence="6">
    <location>
        <begin position="406"/>
        <end position="428"/>
    </location>
</feature>
<comment type="similarity">
    <text evidence="1 5">Belongs to the peptidase S8 family.</text>
</comment>
<evidence type="ECO:0000256" key="4">
    <source>
        <dbReference type="ARBA" id="ARBA00022825"/>
    </source>
</evidence>
<evidence type="ECO:0000259" key="8">
    <source>
        <dbReference type="Pfam" id="PF18047"/>
    </source>
</evidence>
<accession>A0AAE9SXH9</accession>
<feature type="domain" description="Peptidase S8/S53" evidence="7">
    <location>
        <begin position="146"/>
        <end position="348"/>
    </location>
</feature>
<dbReference type="PROSITE" id="PS51892">
    <property type="entry name" value="SUBTILASE"/>
    <property type="match status" value="1"/>
</dbReference>